<evidence type="ECO:0000256" key="3">
    <source>
        <dbReference type="ARBA" id="ARBA00022723"/>
    </source>
</evidence>
<dbReference type="GO" id="GO:0007064">
    <property type="term" value="P:mitotic sister chromatid cohesion"/>
    <property type="evidence" value="ECO:0007669"/>
    <property type="project" value="UniProtKB-ARBA"/>
</dbReference>
<dbReference type="GO" id="GO:0070987">
    <property type="term" value="P:error-free translesion synthesis"/>
    <property type="evidence" value="ECO:0007669"/>
    <property type="project" value="UniProtKB-ARBA"/>
</dbReference>
<dbReference type="PROSITE" id="PS51907">
    <property type="entry name" value="ZF_UBZ3"/>
    <property type="match status" value="1"/>
</dbReference>
<dbReference type="InterPro" id="IPR036775">
    <property type="entry name" value="DNA_pol_Y-fam_lit_finger_sf"/>
</dbReference>
<dbReference type="Pfam" id="PF11799">
    <property type="entry name" value="IMS_C"/>
    <property type="match status" value="1"/>
</dbReference>
<keyword evidence="3" id="KW-0479">Metal-binding</keyword>
<keyword evidence="7" id="KW-0234">DNA repair</keyword>
<keyword evidence="13" id="KW-1185">Reference proteome</keyword>
<dbReference type="Gene3D" id="3.30.1490.100">
    <property type="entry name" value="DNA polymerase, Y-family, little finger domain"/>
    <property type="match status" value="1"/>
</dbReference>
<accession>A0A1G4KA48</accession>
<dbReference type="InterPro" id="IPR041298">
    <property type="entry name" value="UBZ3"/>
</dbReference>
<dbReference type="InterPro" id="IPR017961">
    <property type="entry name" value="DNA_pol_Y-fam_little_finger"/>
</dbReference>
<proteinExistence type="predicted"/>
<evidence type="ECO:0000256" key="4">
    <source>
        <dbReference type="ARBA" id="ARBA00022763"/>
    </source>
</evidence>
<dbReference type="OrthoDB" id="5723at2759"/>
<feature type="domain" description="UBZ3-type" evidence="11">
    <location>
        <begin position="539"/>
        <end position="574"/>
    </location>
</feature>
<dbReference type="InterPro" id="IPR013087">
    <property type="entry name" value="Znf_C2H2_type"/>
</dbReference>
<dbReference type="PIRSF" id="PIRSF036603">
    <property type="entry name" value="DPol_eta"/>
    <property type="match status" value="1"/>
</dbReference>
<dbReference type="PROSITE" id="PS00028">
    <property type="entry name" value="ZINC_FINGER_C2H2_1"/>
    <property type="match status" value="1"/>
</dbReference>
<dbReference type="GO" id="GO:0003684">
    <property type="term" value="F:damaged DNA binding"/>
    <property type="evidence" value="ECO:0007669"/>
    <property type="project" value="InterPro"/>
</dbReference>
<evidence type="ECO:0000313" key="12">
    <source>
        <dbReference type="EMBL" id="SCV01036.1"/>
    </source>
</evidence>
<keyword evidence="4" id="KW-0227">DNA damage</keyword>
<dbReference type="PROSITE" id="PS50173">
    <property type="entry name" value="UMUC"/>
    <property type="match status" value="1"/>
</dbReference>
<reference evidence="13" key="1">
    <citation type="submission" date="2016-03" db="EMBL/GenBank/DDBJ databases">
        <authorList>
            <person name="Devillers Hugo."/>
        </authorList>
    </citation>
    <scope>NUCLEOTIDE SEQUENCE [LARGE SCALE GENOMIC DNA]</scope>
</reference>
<dbReference type="InterPro" id="IPR043502">
    <property type="entry name" value="DNA/RNA_pol_sf"/>
</dbReference>
<evidence type="ECO:0000313" key="13">
    <source>
        <dbReference type="Proteomes" id="UP000191144"/>
    </source>
</evidence>
<protein>
    <recommendedName>
        <fullName evidence="9">DNA polymerase eta</fullName>
    </recommendedName>
</protein>
<dbReference type="GO" id="GO:0005657">
    <property type="term" value="C:replication fork"/>
    <property type="evidence" value="ECO:0007669"/>
    <property type="project" value="UniProtKB-ARBA"/>
</dbReference>
<dbReference type="FunFam" id="3.40.1170.60:FF:000008">
    <property type="entry name" value="DNA polymerase eta subunit"/>
    <property type="match status" value="1"/>
</dbReference>
<name>A0A1G4KA48_9SACH</name>
<comment type="subcellular location">
    <subcellularLocation>
        <location evidence="1">Nucleus</location>
    </subcellularLocation>
</comment>
<dbReference type="GO" id="GO:0035861">
    <property type="term" value="C:site of double-strand break"/>
    <property type="evidence" value="ECO:0007669"/>
    <property type="project" value="TreeGrafter"/>
</dbReference>
<dbReference type="GO" id="GO:0003887">
    <property type="term" value="F:DNA-directed DNA polymerase activity"/>
    <property type="evidence" value="ECO:0007669"/>
    <property type="project" value="TreeGrafter"/>
</dbReference>
<dbReference type="AlphaFoldDB" id="A0A1G4KA48"/>
<dbReference type="Pfam" id="PF00817">
    <property type="entry name" value="IMS"/>
    <property type="match status" value="1"/>
</dbReference>
<keyword evidence="6" id="KW-0862">Zinc</keyword>
<evidence type="ECO:0000256" key="5">
    <source>
        <dbReference type="ARBA" id="ARBA00022771"/>
    </source>
</evidence>
<evidence type="ECO:0000256" key="6">
    <source>
        <dbReference type="ARBA" id="ARBA00022833"/>
    </source>
</evidence>
<dbReference type="SUPFAM" id="SSF100879">
    <property type="entry name" value="Lesion bypass DNA polymerase (Y-family), little finger domain"/>
    <property type="match status" value="1"/>
</dbReference>
<evidence type="ECO:0000259" key="11">
    <source>
        <dbReference type="PROSITE" id="PS51907"/>
    </source>
</evidence>
<dbReference type="GO" id="GO:0042276">
    <property type="term" value="P:error-prone translesion synthesis"/>
    <property type="evidence" value="ECO:0007669"/>
    <property type="project" value="TreeGrafter"/>
</dbReference>
<evidence type="ECO:0000259" key="10">
    <source>
        <dbReference type="PROSITE" id="PS50173"/>
    </source>
</evidence>
<organism evidence="12 13">
    <name type="scientific">Lachancea meyersii CBS 8951</name>
    <dbReference type="NCBI Taxonomy" id="1266667"/>
    <lineage>
        <taxon>Eukaryota</taxon>
        <taxon>Fungi</taxon>
        <taxon>Dikarya</taxon>
        <taxon>Ascomycota</taxon>
        <taxon>Saccharomycotina</taxon>
        <taxon>Saccharomycetes</taxon>
        <taxon>Saccharomycetales</taxon>
        <taxon>Saccharomycetaceae</taxon>
        <taxon>Lachancea</taxon>
    </lineage>
</organism>
<evidence type="ECO:0000256" key="9">
    <source>
        <dbReference type="ARBA" id="ARBA00044975"/>
    </source>
</evidence>
<dbReference type="PANTHER" id="PTHR45873:SF1">
    <property type="entry name" value="DNA POLYMERASE ETA"/>
    <property type="match status" value="1"/>
</dbReference>
<dbReference type="EMBL" id="LT598484">
    <property type="protein sequence ID" value="SCV01036.1"/>
    <property type="molecule type" value="Genomic_DNA"/>
</dbReference>
<evidence type="ECO:0000256" key="1">
    <source>
        <dbReference type="ARBA" id="ARBA00004123"/>
    </source>
</evidence>
<dbReference type="Gene3D" id="3.40.1170.60">
    <property type="match status" value="1"/>
</dbReference>
<gene>
    <name evidence="12" type="ORF">LAME_0G13630G</name>
</gene>
<keyword evidence="5" id="KW-0863">Zinc-finger</keyword>
<keyword evidence="8" id="KW-0539">Nucleus</keyword>
<dbReference type="Gene3D" id="3.30.70.270">
    <property type="match status" value="1"/>
</dbReference>
<dbReference type="Gene3D" id="1.10.150.20">
    <property type="entry name" value="5' to 3' exonuclease, C-terminal subdomain"/>
    <property type="match status" value="1"/>
</dbReference>
<dbReference type="SUPFAM" id="SSF56672">
    <property type="entry name" value="DNA/RNA polymerases"/>
    <property type="match status" value="1"/>
</dbReference>
<evidence type="ECO:0000256" key="7">
    <source>
        <dbReference type="ARBA" id="ARBA00023204"/>
    </source>
</evidence>
<dbReference type="InterPro" id="IPR001126">
    <property type="entry name" value="UmuC"/>
</dbReference>
<keyword evidence="2" id="KW-0808">Transferase</keyword>
<sequence length="627" mass="72441">MSRYKWRDLLDINSKTKAYCSPLSCIAHIDINAFFAQVEQIRRNFSVDDPVVCVQWNSIIAVSYAARKYGITRMDSVFDAFKKCQNLVPVHTAVFRKGEDFWQYRDDCGSWYTEEEKMLTPEKNKVSLDPYRRESRKVIKIFHEWCDLVEKGSVDEVYMDLGRIVFSDLLFSDEFDDFVSIRDQFKNGQYDLDDYLPPLPRNLTISFKDGEDYNPDKNPVFQDWDDILFCLGAMTTDKIRQKIKDVLGYTTSCGVARTKTTAKLGSNFKKPDAQTVIRNSNVADYLDNESFELTSFWSMGGIIGKELSLLLELPSEKPLRHIRESWPVSSDDLTAFIKEKTQQKTTDNERFYSLPAESLQQLSDKVFQLARGDYRTTLNPRPMIRSMMSNKNLRGDSCRHYQDCLAWLEVFSGELIGRIKELEQEYERIFVPKTLTISTRTPGFQRHSRSSGIATGGRIKAKDLMELGTKLVKELDAKYGSTKDYYPLTNINMVISNFEILESGRTIIDMFGKQAQVVRKSGDDFLEVTDERLQPDESGTKRVLRCEPCKLDFDEETAFKEHSDFHYAMKLSESLNGVNEDSKNLSYGERKLLFSGLKRNNSGPKQSDNKKRQITGRNGDIYKYFNK</sequence>
<dbReference type="GO" id="GO:0008270">
    <property type="term" value="F:zinc ion binding"/>
    <property type="evidence" value="ECO:0007669"/>
    <property type="project" value="UniProtKB-KW"/>
</dbReference>
<dbReference type="PANTHER" id="PTHR45873">
    <property type="entry name" value="DNA POLYMERASE ETA"/>
    <property type="match status" value="1"/>
</dbReference>
<dbReference type="GO" id="GO:0009314">
    <property type="term" value="P:response to radiation"/>
    <property type="evidence" value="ECO:0007669"/>
    <property type="project" value="TreeGrafter"/>
</dbReference>
<evidence type="ECO:0000256" key="2">
    <source>
        <dbReference type="ARBA" id="ARBA00022679"/>
    </source>
</evidence>
<dbReference type="Proteomes" id="UP000191144">
    <property type="component" value="Chromosome G"/>
</dbReference>
<evidence type="ECO:0000256" key="8">
    <source>
        <dbReference type="ARBA" id="ARBA00023242"/>
    </source>
</evidence>
<dbReference type="GO" id="GO:0005634">
    <property type="term" value="C:nucleus"/>
    <property type="evidence" value="ECO:0007669"/>
    <property type="project" value="UniProtKB-SubCell"/>
</dbReference>
<dbReference type="GO" id="GO:0006281">
    <property type="term" value="P:DNA repair"/>
    <property type="evidence" value="ECO:0007669"/>
    <property type="project" value="UniProtKB-KW"/>
</dbReference>
<dbReference type="InterPro" id="IPR052230">
    <property type="entry name" value="DNA_polymerase_eta"/>
</dbReference>
<dbReference type="InterPro" id="IPR043128">
    <property type="entry name" value="Rev_trsase/Diguanyl_cyclase"/>
</dbReference>
<feature type="domain" description="UmuC" evidence="10">
    <location>
        <begin position="26"/>
        <end position="300"/>
    </location>
</feature>